<keyword evidence="1" id="KW-0472">Membrane</keyword>
<comment type="caution">
    <text evidence="2">The sequence shown here is derived from an EMBL/GenBank/DDBJ whole genome shotgun (WGS) entry which is preliminary data.</text>
</comment>
<evidence type="ECO:0000313" key="3">
    <source>
        <dbReference type="Proteomes" id="UP000829196"/>
    </source>
</evidence>
<gene>
    <name evidence="2" type="ORF">KFK09_001317</name>
</gene>
<proteinExistence type="predicted"/>
<keyword evidence="1" id="KW-1133">Transmembrane helix</keyword>
<organism evidence="2 3">
    <name type="scientific">Dendrobium nobile</name>
    <name type="common">Orchid</name>
    <dbReference type="NCBI Taxonomy" id="94219"/>
    <lineage>
        <taxon>Eukaryota</taxon>
        <taxon>Viridiplantae</taxon>
        <taxon>Streptophyta</taxon>
        <taxon>Embryophyta</taxon>
        <taxon>Tracheophyta</taxon>
        <taxon>Spermatophyta</taxon>
        <taxon>Magnoliopsida</taxon>
        <taxon>Liliopsida</taxon>
        <taxon>Asparagales</taxon>
        <taxon>Orchidaceae</taxon>
        <taxon>Epidendroideae</taxon>
        <taxon>Malaxideae</taxon>
        <taxon>Dendrobiinae</taxon>
        <taxon>Dendrobium</taxon>
    </lineage>
</organism>
<sequence>MNVLDPVVCCSSFWISCLLLCTGRLSCTTCYFLQVDCSALTNLLLLVVWIVAFFVFSCILLVGYLVCMLGILQQLADACICYSSFIFARG</sequence>
<dbReference type="AlphaFoldDB" id="A0A8T3C7V0"/>
<accession>A0A8T3C7V0</accession>
<name>A0A8T3C7V0_DENNO</name>
<protein>
    <submittedName>
        <fullName evidence="2">Uncharacterized protein</fullName>
    </submittedName>
</protein>
<evidence type="ECO:0000256" key="1">
    <source>
        <dbReference type="SAM" id="Phobius"/>
    </source>
</evidence>
<reference evidence="2" key="1">
    <citation type="journal article" date="2022" name="Front. Genet.">
        <title>Chromosome-Scale Assembly of the Dendrobium nobile Genome Provides Insights Into the Molecular Mechanism of the Biosynthesis of the Medicinal Active Ingredient of Dendrobium.</title>
        <authorList>
            <person name="Xu Q."/>
            <person name="Niu S.-C."/>
            <person name="Li K.-L."/>
            <person name="Zheng P.-J."/>
            <person name="Zhang X.-J."/>
            <person name="Jia Y."/>
            <person name="Liu Y."/>
            <person name="Niu Y.-X."/>
            <person name="Yu L.-H."/>
            <person name="Chen D.-F."/>
            <person name="Zhang G.-Q."/>
        </authorList>
    </citation>
    <scope>NUCLEOTIDE SEQUENCE</scope>
    <source>
        <tissue evidence="2">Leaf</tissue>
    </source>
</reference>
<keyword evidence="3" id="KW-1185">Reference proteome</keyword>
<evidence type="ECO:0000313" key="2">
    <source>
        <dbReference type="EMBL" id="KAI0528774.1"/>
    </source>
</evidence>
<feature type="transmembrane region" description="Helical" evidence="1">
    <location>
        <begin position="43"/>
        <end position="66"/>
    </location>
</feature>
<dbReference type="EMBL" id="JAGYWB010000002">
    <property type="protein sequence ID" value="KAI0528774.1"/>
    <property type="molecule type" value="Genomic_DNA"/>
</dbReference>
<keyword evidence="1" id="KW-0812">Transmembrane</keyword>
<dbReference type="Proteomes" id="UP000829196">
    <property type="component" value="Unassembled WGS sequence"/>
</dbReference>